<dbReference type="PANTHER" id="PTHR33840">
    <property type="match status" value="1"/>
</dbReference>
<dbReference type="EMBL" id="JACEMT010000036">
    <property type="protein sequence ID" value="MBA4501508.1"/>
    <property type="molecule type" value="Genomic_DNA"/>
</dbReference>
<gene>
    <name evidence="2" type="ORF">H1S06_03925</name>
</gene>
<protein>
    <submittedName>
        <fullName evidence="2">DUF2235 domain-containing protein</fullName>
    </submittedName>
</protein>
<proteinExistence type="predicted"/>
<comment type="caution">
    <text evidence="2">The sequence shown here is derived from an EMBL/GenBank/DDBJ whole genome shotgun (WGS) entry which is preliminary data.</text>
</comment>
<dbReference type="PANTHER" id="PTHR33840:SF1">
    <property type="entry name" value="TLE1 PHOSPHOLIPASE DOMAIN-CONTAINING PROTEIN"/>
    <property type="match status" value="1"/>
</dbReference>
<dbReference type="Proteomes" id="UP000538931">
    <property type="component" value="Unassembled WGS sequence"/>
</dbReference>
<dbReference type="AlphaFoldDB" id="A0A7W2ABW3"/>
<reference evidence="2 3" key="1">
    <citation type="submission" date="2020-07" db="EMBL/GenBank/DDBJ databases">
        <title>Bacterium isolated from marien macroalgae.</title>
        <authorList>
            <person name="Zhu K."/>
            <person name="Lu D."/>
            <person name="Du Z."/>
        </authorList>
    </citation>
    <scope>NUCLEOTIDE SEQUENCE [LARGE SCALE GENOMIC DNA]</scope>
    <source>
        <strain evidence="2 3">3-1745</strain>
    </source>
</reference>
<evidence type="ECO:0000259" key="1">
    <source>
        <dbReference type="Pfam" id="PF09994"/>
    </source>
</evidence>
<dbReference type="InterPro" id="IPR018712">
    <property type="entry name" value="Tle1-like_cat"/>
</dbReference>
<evidence type="ECO:0000313" key="3">
    <source>
        <dbReference type="Proteomes" id="UP000538931"/>
    </source>
</evidence>
<name>A0A7W2ABW3_9GAMM</name>
<dbReference type="SUPFAM" id="SSF53474">
    <property type="entry name" value="alpha/beta-Hydrolases"/>
    <property type="match status" value="1"/>
</dbReference>
<organism evidence="2 3">
    <name type="scientific">Marinobacterium marinum</name>
    <dbReference type="NCBI Taxonomy" id="2756129"/>
    <lineage>
        <taxon>Bacteria</taxon>
        <taxon>Pseudomonadati</taxon>
        <taxon>Pseudomonadota</taxon>
        <taxon>Gammaproteobacteria</taxon>
        <taxon>Oceanospirillales</taxon>
        <taxon>Oceanospirillaceae</taxon>
        <taxon>Marinobacterium</taxon>
    </lineage>
</organism>
<dbReference type="RefSeq" id="WP_181737441.1">
    <property type="nucleotide sequence ID" value="NZ_JACEMT010000036.1"/>
</dbReference>
<dbReference type="InterPro" id="IPR029058">
    <property type="entry name" value="AB_hydrolase_fold"/>
</dbReference>
<accession>A0A7W2ABW3</accession>
<keyword evidence="3" id="KW-1185">Reference proteome</keyword>
<dbReference type="Pfam" id="PF09994">
    <property type="entry name" value="T6SS_Tle1-like_cat"/>
    <property type="match status" value="1"/>
</dbReference>
<sequence length="339" mass="37688">MKSIIICADGTWQSPESVQASHILRLARGIAPQTTEGHKQVVYYDWGIGADGDRLVGGITGKGLDKNILDCYRFLVHNYAVGDRVYLFGFSRGAYTVRSLAGLVRNCGILRREHAGKTAKAYALYRQRGKSSSPSNTRAVAFRKAYAVADISRIHFVGVLDTVGALGIPAPFLGTLGSTRYLFHDTAPGRCIRHARHAVSIDENRQDFEPALWQSVAGVDVQQVWFAGVHSDIGGAYEDRSLGDCAGLWLVNEAGRCGLQFESHFLQGLLPDHAGPQHNEYRGFYRAMRRRAVRQVEPVLHVSVRQRRDDPRLRYRSPALQAMLARLKGDWSGVRWVEG</sequence>
<feature type="domain" description="T6SS Phospholipase effector Tle1-like catalytic" evidence="1">
    <location>
        <begin position="2"/>
        <end position="253"/>
    </location>
</feature>
<evidence type="ECO:0000313" key="2">
    <source>
        <dbReference type="EMBL" id="MBA4501508.1"/>
    </source>
</evidence>